<evidence type="ECO:0000313" key="3">
    <source>
        <dbReference type="EMBL" id="MST81510.1"/>
    </source>
</evidence>
<proteinExistence type="predicted"/>
<feature type="transmembrane region" description="Helical" evidence="2">
    <location>
        <begin position="203"/>
        <end position="222"/>
    </location>
</feature>
<feature type="transmembrane region" description="Helical" evidence="2">
    <location>
        <begin position="139"/>
        <end position="160"/>
    </location>
</feature>
<gene>
    <name evidence="3" type="ORF">FYJ60_04185</name>
</gene>
<dbReference type="AlphaFoldDB" id="A0A7X2P775"/>
<evidence type="ECO:0000256" key="1">
    <source>
        <dbReference type="SAM" id="MobiDB-lite"/>
    </source>
</evidence>
<feature type="transmembrane region" description="Helical" evidence="2">
    <location>
        <begin position="20"/>
        <end position="42"/>
    </location>
</feature>
<accession>A0A7X2P775</accession>
<evidence type="ECO:0000256" key="2">
    <source>
        <dbReference type="SAM" id="Phobius"/>
    </source>
</evidence>
<organism evidence="3 4">
    <name type="scientific">Bilifractor porci</name>
    <dbReference type="NCBI Taxonomy" id="2606636"/>
    <lineage>
        <taxon>Bacteria</taxon>
        <taxon>Bacillati</taxon>
        <taxon>Bacillota</taxon>
        <taxon>Clostridia</taxon>
        <taxon>Lachnospirales</taxon>
        <taxon>Lachnospiraceae</taxon>
        <taxon>Bilifractor</taxon>
    </lineage>
</organism>
<feature type="transmembrane region" description="Helical" evidence="2">
    <location>
        <begin position="234"/>
        <end position="256"/>
    </location>
</feature>
<feature type="region of interest" description="Disordered" evidence="1">
    <location>
        <begin position="71"/>
        <end position="90"/>
    </location>
</feature>
<feature type="transmembrane region" description="Helical" evidence="2">
    <location>
        <begin position="180"/>
        <end position="197"/>
    </location>
</feature>
<keyword evidence="2" id="KW-0472">Membrane</keyword>
<comment type="caution">
    <text evidence="3">The sequence shown here is derived from an EMBL/GenBank/DDBJ whole genome shotgun (WGS) entry which is preliminary data.</text>
</comment>
<sequence>MDTSIVNQYYLEHYFDFANAGQFLLAAFLGLAAVLAIILIAAKAGAKQEVRKADLENSRILYRRDSNDAYYGNGNPADHSRPEGSGSYTPSQLRHIRKKQYDLVERFFELCFSATSVLFFLTLYYLIDAHMPAAYAYWIQYQDVFLLIFILLSVFLTAWLDMTFVHLKYLGTEEKADVRLTSSFYIILILLYIRFIYQDTNYNQLILYFLTLAAGRFFYFDFTVKEFARMLKGIWRNLPILGLLAAYSAFVCWFGFHSGFLLTSNGVILSTFIAHLFMDLAIFLIARSHLLHLAIR</sequence>
<reference evidence="3 4" key="1">
    <citation type="submission" date="2019-08" db="EMBL/GenBank/DDBJ databases">
        <title>In-depth cultivation of the pig gut microbiome towards novel bacterial diversity and tailored functional studies.</title>
        <authorList>
            <person name="Wylensek D."/>
            <person name="Hitch T.C.A."/>
            <person name="Clavel T."/>
        </authorList>
    </citation>
    <scope>NUCLEOTIDE SEQUENCE [LARGE SCALE GENOMIC DNA]</scope>
    <source>
        <strain evidence="3 4">Oil+RF-744-WCA-WT-13</strain>
    </source>
</reference>
<keyword evidence="4" id="KW-1185">Reference proteome</keyword>
<feature type="transmembrane region" description="Helical" evidence="2">
    <location>
        <begin position="107"/>
        <end position="127"/>
    </location>
</feature>
<dbReference type="EMBL" id="VUMV01000002">
    <property type="protein sequence ID" value="MST81510.1"/>
    <property type="molecule type" value="Genomic_DNA"/>
</dbReference>
<dbReference type="RefSeq" id="WP_154457313.1">
    <property type="nucleotide sequence ID" value="NZ_VUMV01000002.1"/>
</dbReference>
<keyword evidence="2" id="KW-0812">Transmembrane</keyword>
<keyword evidence="2" id="KW-1133">Transmembrane helix</keyword>
<evidence type="ECO:0000313" key="4">
    <source>
        <dbReference type="Proteomes" id="UP000466864"/>
    </source>
</evidence>
<name>A0A7X2P775_9FIRM</name>
<protein>
    <submittedName>
        <fullName evidence="3">Uncharacterized protein</fullName>
    </submittedName>
</protein>
<feature type="transmembrane region" description="Helical" evidence="2">
    <location>
        <begin position="268"/>
        <end position="286"/>
    </location>
</feature>
<dbReference type="Proteomes" id="UP000466864">
    <property type="component" value="Unassembled WGS sequence"/>
</dbReference>